<dbReference type="GO" id="GO:0004803">
    <property type="term" value="F:transposase activity"/>
    <property type="evidence" value="ECO:0007669"/>
    <property type="project" value="InterPro"/>
</dbReference>
<dbReference type="Proteomes" id="UP000245711">
    <property type="component" value="Plasmid pRB98"/>
</dbReference>
<proteinExistence type="predicted"/>
<dbReference type="KEGG" id="roz:CBI38_31355"/>
<dbReference type="PANTHER" id="PTHR33803">
    <property type="entry name" value="IS1478 TRANSPOSASE"/>
    <property type="match status" value="1"/>
</dbReference>
<dbReference type="AlphaFoldDB" id="A0A2S2C5E4"/>
<dbReference type="InterPro" id="IPR008490">
    <property type="entry name" value="Transposase_InsH_N"/>
</dbReference>
<dbReference type="PANTHER" id="PTHR33803:SF3">
    <property type="entry name" value="BLL1974 PROTEIN"/>
    <property type="match status" value="1"/>
</dbReference>
<dbReference type="Pfam" id="PF05598">
    <property type="entry name" value="DUF772"/>
    <property type="match status" value="1"/>
</dbReference>
<keyword evidence="3" id="KW-0614">Plasmid</keyword>
<evidence type="ECO:0000313" key="4">
    <source>
        <dbReference type="Proteomes" id="UP000245711"/>
    </source>
</evidence>
<dbReference type="GO" id="GO:0003677">
    <property type="term" value="F:DNA binding"/>
    <property type="evidence" value="ECO:0007669"/>
    <property type="project" value="InterPro"/>
</dbReference>
<sequence length="479" mass="52718">MFRTVGDQPSLFESVLPQELLRLPAELERVDALLDDPAFFAPFVPYFDPRIGRPSTPMETYLRLMFLKFRYRLGYESLCREVSDSFTWRRFCRIPLDGSVPHPTTLMKLTTRCGPAAVVGLNEALLAKATEAKVLRTTTLRADTTVVPSNVSYPTDSGLLSKAIRRIAATGKRIQAAGGATRTTVRDRSRAAGKRAHSIGFKLRSRSAAGRDEALAAVRRTTGELADLAETAATDAERLLTNAKQALRRARTKATARKAQGEHDGAAGRRRGRLARAIDDLEDLVTATRQITAQTRQRLAGQTPDGATRRVSLHDPDARPIAKGRLGKPVEFGHKTQLVEGDDGVIVDHNVERGNPADAPQLAPAVDRVRTRAGRPPRTVTADRGYGEKAVEDDLRDLGVRHVVIPRKGKPSADRRAEEHRPAFRRTIKWRTGVEGRISALKRGYGWDRTRIDSTEGAKIWVGHGVLAHNLVKISTLAA</sequence>
<evidence type="ECO:0000259" key="2">
    <source>
        <dbReference type="Pfam" id="PF05598"/>
    </source>
</evidence>
<dbReference type="Pfam" id="PF01609">
    <property type="entry name" value="DDE_Tnp_1"/>
    <property type="match status" value="1"/>
</dbReference>
<dbReference type="GO" id="GO:0006313">
    <property type="term" value="P:DNA transposition"/>
    <property type="evidence" value="ECO:0007669"/>
    <property type="project" value="InterPro"/>
</dbReference>
<reference evidence="3 4" key="1">
    <citation type="submission" date="2017-05" db="EMBL/GenBank/DDBJ databases">
        <title>Isolation of Rhodococcus sp. S2-17 biodegrading of BP-3.</title>
        <authorList>
            <person name="Lee Y."/>
            <person name="Kim K.H."/>
            <person name="Chun B.H."/>
            <person name="Jung H.S."/>
            <person name="Jeon C.O."/>
        </authorList>
    </citation>
    <scope>NUCLEOTIDE SEQUENCE [LARGE SCALE GENOMIC DNA]</scope>
    <source>
        <strain evidence="3 4">S2-17</strain>
        <plasmid evidence="4">prb98</plasmid>
    </source>
</reference>
<dbReference type="OrthoDB" id="9789070at2"/>
<dbReference type="EMBL" id="CP021355">
    <property type="protein sequence ID" value="AWK76062.1"/>
    <property type="molecule type" value="Genomic_DNA"/>
</dbReference>
<geneLocation type="plasmid" evidence="4">
    <name>prb98</name>
</geneLocation>
<gene>
    <name evidence="3" type="ORF">CBI38_31355</name>
</gene>
<dbReference type="InterPro" id="IPR002559">
    <property type="entry name" value="Transposase_11"/>
</dbReference>
<feature type="domain" description="Transposase IS4-like" evidence="1">
    <location>
        <begin position="335"/>
        <end position="471"/>
    </location>
</feature>
<organism evidence="3 4">
    <name type="scientific">Rhodococcus oxybenzonivorans</name>
    <dbReference type="NCBI Taxonomy" id="1990687"/>
    <lineage>
        <taxon>Bacteria</taxon>
        <taxon>Bacillati</taxon>
        <taxon>Actinomycetota</taxon>
        <taxon>Actinomycetes</taxon>
        <taxon>Mycobacteriales</taxon>
        <taxon>Nocardiaceae</taxon>
        <taxon>Rhodococcus</taxon>
    </lineage>
</organism>
<protein>
    <submittedName>
        <fullName evidence="3">ISNCY family transposase</fullName>
    </submittedName>
</protein>
<name>A0A2S2C5E4_9NOCA</name>
<dbReference type="NCBIfam" id="NF033593">
    <property type="entry name" value="transpos_ISNCY_1"/>
    <property type="match status" value="1"/>
</dbReference>
<evidence type="ECO:0000259" key="1">
    <source>
        <dbReference type="Pfam" id="PF01609"/>
    </source>
</evidence>
<dbReference type="RefSeq" id="WP_109335558.1">
    <property type="nucleotide sequence ID" value="NZ_CP021355.1"/>
</dbReference>
<accession>A0A2S2C5E4</accession>
<feature type="domain" description="Transposase InsH N-terminal" evidence="2">
    <location>
        <begin position="25"/>
        <end position="111"/>
    </location>
</feature>
<evidence type="ECO:0000313" key="3">
    <source>
        <dbReference type="EMBL" id="AWK76062.1"/>
    </source>
</evidence>
<keyword evidence="4" id="KW-1185">Reference proteome</keyword>